<gene>
    <name evidence="1" type="ORF">MERR_LOCUS17855</name>
</gene>
<dbReference type="AlphaFoldDB" id="A0A6D2IQC4"/>
<reference evidence="1" key="1">
    <citation type="submission" date="2020-01" db="EMBL/GenBank/DDBJ databases">
        <authorList>
            <person name="Mishra B."/>
        </authorList>
    </citation>
    <scope>NUCLEOTIDE SEQUENCE [LARGE SCALE GENOMIC DNA]</scope>
</reference>
<accession>A0A6D2IQC4</accession>
<dbReference type="OrthoDB" id="1433739at2759"/>
<evidence type="ECO:0000313" key="1">
    <source>
        <dbReference type="EMBL" id="CAA7030620.1"/>
    </source>
</evidence>
<dbReference type="SUPFAM" id="SSF56219">
    <property type="entry name" value="DNase I-like"/>
    <property type="match status" value="1"/>
</dbReference>
<name>A0A6D2IQC4_9BRAS</name>
<dbReference type="InterPro" id="IPR036691">
    <property type="entry name" value="Endo/exonu/phosph_ase_sf"/>
</dbReference>
<comment type="caution">
    <text evidence="1">The sequence shown here is derived from an EMBL/GenBank/DDBJ whole genome shotgun (WGS) entry which is preliminary data.</text>
</comment>
<sequence>MNCLLLNCRGANKPNFRRSFRYNLKKWKTDILALFETHAGGDRAGRICQGLGFAKLFRVDAIGQSGGLWLLRREEIGEVSVVSSAEQYIHVEIEKDGETMNLIVVYAAPTVSRRSGLWEQGTAEGCYTKCGGTAHSGR</sequence>
<protein>
    <submittedName>
        <fullName evidence="1">Uncharacterized protein</fullName>
    </submittedName>
</protein>
<dbReference type="PANTHER" id="PTHR35218">
    <property type="entry name" value="RNASE H DOMAIN-CONTAINING PROTEIN"/>
    <property type="match status" value="1"/>
</dbReference>
<proteinExistence type="predicted"/>
<keyword evidence="2" id="KW-1185">Reference proteome</keyword>
<organism evidence="1 2">
    <name type="scientific">Microthlaspi erraticum</name>
    <dbReference type="NCBI Taxonomy" id="1685480"/>
    <lineage>
        <taxon>Eukaryota</taxon>
        <taxon>Viridiplantae</taxon>
        <taxon>Streptophyta</taxon>
        <taxon>Embryophyta</taxon>
        <taxon>Tracheophyta</taxon>
        <taxon>Spermatophyta</taxon>
        <taxon>Magnoliopsida</taxon>
        <taxon>eudicotyledons</taxon>
        <taxon>Gunneridae</taxon>
        <taxon>Pentapetalae</taxon>
        <taxon>rosids</taxon>
        <taxon>malvids</taxon>
        <taxon>Brassicales</taxon>
        <taxon>Brassicaceae</taxon>
        <taxon>Coluteocarpeae</taxon>
        <taxon>Microthlaspi</taxon>
    </lineage>
</organism>
<dbReference type="Gene3D" id="3.60.10.10">
    <property type="entry name" value="Endonuclease/exonuclease/phosphatase"/>
    <property type="match status" value="1"/>
</dbReference>
<dbReference type="EMBL" id="CACVBM020001096">
    <property type="protein sequence ID" value="CAA7030620.1"/>
    <property type="molecule type" value="Genomic_DNA"/>
</dbReference>
<dbReference type="Proteomes" id="UP000467841">
    <property type="component" value="Unassembled WGS sequence"/>
</dbReference>
<evidence type="ECO:0000313" key="2">
    <source>
        <dbReference type="Proteomes" id="UP000467841"/>
    </source>
</evidence>
<dbReference type="PANTHER" id="PTHR35218:SF9">
    <property type="entry name" value="ENDONUCLEASE_EXONUCLEASE_PHOSPHATASE DOMAIN-CONTAINING PROTEIN"/>
    <property type="match status" value="1"/>
</dbReference>